<feature type="domain" description="Teneurin-like YD-shell" evidence="5">
    <location>
        <begin position="1012"/>
        <end position="1097"/>
    </location>
</feature>
<organism evidence="6 7">
    <name type="scientific">Subtercola boreus</name>
    <dbReference type="NCBI Taxonomy" id="120213"/>
    <lineage>
        <taxon>Bacteria</taxon>
        <taxon>Bacillati</taxon>
        <taxon>Actinomycetota</taxon>
        <taxon>Actinomycetes</taxon>
        <taxon>Micrococcales</taxon>
        <taxon>Microbacteriaceae</taxon>
        <taxon>Subtercola</taxon>
    </lineage>
</organism>
<dbReference type="InterPro" id="IPR056823">
    <property type="entry name" value="TEN-like_YD-shell"/>
</dbReference>
<dbReference type="InterPro" id="IPR006530">
    <property type="entry name" value="YD"/>
</dbReference>
<keyword evidence="3" id="KW-0732">Signal</keyword>
<dbReference type="PANTHER" id="PTHR32305">
    <property type="match status" value="1"/>
</dbReference>
<evidence type="ECO:0000259" key="5">
    <source>
        <dbReference type="Pfam" id="PF25023"/>
    </source>
</evidence>
<feature type="domain" description="DUF6531" evidence="4">
    <location>
        <begin position="173"/>
        <end position="220"/>
    </location>
</feature>
<dbReference type="InterPro" id="IPR031325">
    <property type="entry name" value="RHS_repeat"/>
</dbReference>
<reference evidence="6 7" key="1">
    <citation type="submission" date="2017-04" db="EMBL/GenBank/DDBJ databases">
        <title>Comparative genome analysis of Subtercola boreus.</title>
        <authorList>
            <person name="Cho Y.-J."/>
            <person name="Cho A."/>
            <person name="Kim O.-S."/>
            <person name="Lee J.-I."/>
        </authorList>
    </citation>
    <scope>NUCLEOTIDE SEQUENCE [LARGE SCALE GENOMIC DNA]</scope>
    <source>
        <strain evidence="6 7">P28004</strain>
    </source>
</reference>
<evidence type="ECO:0000313" key="7">
    <source>
        <dbReference type="Proteomes" id="UP000257080"/>
    </source>
</evidence>
<dbReference type="InterPro" id="IPR050708">
    <property type="entry name" value="T6SS_VgrG/RHS"/>
</dbReference>
<evidence type="ECO:0008006" key="8">
    <source>
        <dbReference type="Google" id="ProtNLM"/>
    </source>
</evidence>
<dbReference type="Pfam" id="PF20148">
    <property type="entry name" value="DUF6531"/>
    <property type="match status" value="1"/>
</dbReference>
<evidence type="ECO:0000256" key="3">
    <source>
        <dbReference type="SAM" id="SignalP"/>
    </source>
</evidence>
<dbReference type="AlphaFoldDB" id="A0A3E0W5P1"/>
<protein>
    <recommendedName>
        <fullName evidence="8">Type IV secretion protein Rhs</fullName>
    </recommendedName>
</protein>
<evidence type="ECO:0000313" key="6">
    <source>
        <dbReference type="EMBL" id="RFA24186.1"/>
    </source>
</evidence>
<accession>A0A3E0W5P1</accession>
<dbReference type="Pfam" id="PF05593">
    <property type="entry name" value="RHS_repeat"/>
    <property type="match status" value="3"/>
</dbReference>
<feature type="region of interest" description="Disordered" evidence="2">
    <location>
        <begin position="107"/>
        <end position="148"/>
    </location>
</feature>
<dbReference type="OrthoDB" id="166951at2"/>
<dbReference type="Proteomes" id="UP000257080">
    <property type="component" value="Unassembled WGS sequence"/>
</dbReference>
<dbReference type="EMBL" id="NBXE01000086">
    <property type="protein sequence ID" value="RFA24186.1"/>
    <property type="molecule type" value="Genomic_DNA"/>
</dbReference>
<evidence type="ECO:0000256" key="2">
    <source>
        <dbReference type="SAM" id="MobiDB-lite"/>
    </source>
</evidence>
<gene>
    <name evidence="6" type="ORF">B7R25_17310</name>
</gene>
<name>A0A3E0W5P1_9MICO</name>
<feature type="domain" description="Teneurin-like YD-shell" evidence="5">
    <location>
        <begin position="261"/>
        <end position="467"/>
    </location>
</feature>
<dbReference type="InterPro" id="IPR045351">
    <property type="entry name" value="DUF6531"/>
</dbReference>
<dbReference type="PANTHER" id="PTHR32305:SF15">
    <property type="entry name" value="PROTEIN RHSA-RELATED"/>
    <property type="match status" value="1"/>
</dbReference>
<dbReference type="Pfam" id="PF25023">
    <property type="entry name" value="TEN_YD-shell"/>
    <property type="match status" value="3"/>
</dbReference>
<dbReference type="Gene3D" id="2.180.10.10">
    <property type="entry name" value="RHS repeat-associated core"/>
    <property type="match status" value="2"/>
</dbReference>
<sequence length="1173" mass="122262">MRRRAVIVGVVFASLITVGSVTPAQAAVAPAVVVRMDEGDGPSTGDLEGSVWAPGDTADDGLPAATPVSPAAPWEPLEGGRFGEPLIGGTDEAPAEDAANQPAIYDNEPTESAVNPAADATDPTQAPAVAGRSMAARGAPVPPERNITSPGLGSLPYFQFQDFSLSDHTVARVNLGNGNLVVTANDESLSGPGIQLRADRFYNGLSLNEGSFGGGWSSSMITNDVGLYINPDTLSATFTGPSGFTAFFKKENGAYTPPPGFNAALTKDATTGADLGIYTITYNKSGEKLRFTPTGYLISDKDRNNQGVTYVYDTAGHIVSATQDSGRSLTVDYTNDANQYVGRMTDSAGRVTTFIRDANRRLQTVTAADGTQTTYTYDNSDRLTSITVPGSPNNTTTSFDYDSTNRVTKVNQQSTSPTWGARADVVTDFDYSFSPTRTTNVTDADDNVAVYNLDNQGRVTSTVDGRGDTRAQDWNANSDIQTTTSAFASGTAGGQTTIAYDSLGNATSVAMPTGAGTAAQYARGTTDCPGAATGTAFQVQCSSDASGSKKAFDYDTNGNPTKTTDVTGGGTGTVTQQYTYSAVGAAGTCAPFNGLICTATNGNGAVTTYSYDSHGNLTQIAQPAPLGAVTNSYDALGRVTQTIDGNGYTTIYSYDVDDRLLKTQFNNGDQTFNAYYPSGAKQYVWDKTIHKISYEYDTLGHTTKQNTYNDSGQPVDVVTYKYTDNGNLTEYTDSQGLVKYGYDAANNTTSITEPGGTCTTGTTAPAAGSGCIKLDYYPGGVEKSRTFPGGAKQVTAIDRSSRTTDITATPAGSSTPVVQIKYDYTAVPGSTAPADDRTTVQHQTAVKQEGITANAVTSYAYDSRNHLTAATEMEGATQSAKWSYQYDNAGNRTKYTRSGTSGASTSTANVTYNAANEITATSQDTTNWGYDAAGNQTQSGTTGVTSSYNNRGAVMRIGGQNIASYGAGNTTTLQRGNNTFLTTEFGVATQTVGTNATVAYTRTSDGNAASRRTSAGSTYYVTDRLGSVVGLFDTAGVYKGGYSYTPYGEARRTATTAEATSNALRYIGGLWDPTANLYKLGARYYDPNLGRFTQADPSGQEANPYAYAGCNPINGKDSTGLISEACGVAIAGEIFSIVGIEAALFVGGAASIASGGALTPLAAIGLGAGFGGL</sequence>
<feature type="domain" description="Teneurin-like YD-shell" evidence="5">
    <location>
        <begin position="852"/>
        <end position="957"/>
    </location>
</feature>
<dbReference type="InterPro" id="IPR022385">
    <property type="entry name" value="Rhs_assc_core"/>
</dbReference>
<proteinExistence type="predicted"/>
<feature type="compositionally biased region" description="Low complexity" evidence="2">
    <location>
        <begin position="116"/>
        <end position="130"/>
    </location>
</feature>
<dbReference type="NCBIfam" id="TIGR03696">
    <property type="entry name" value="Rhs_assc_core"/>
    <property type="match status" value="1"/>
</dbReference>
<feature type="region of interest" description="Disordered" evidence="2">
    <location>
        <begin position="39"/>
        <end position="94"/>
    </location>
</feature>
<evidence type="ECO:0000259" key="4">
    <source>
        <dbReference type="Pfam" id="PF20148"/>
    </source>
</evidence>
<keyword evidence="1" id="KW-0677">Repeat</keyword>
<evidence type="ECO:0000256" key="1">
    <source>
        <dbReference type="ARBA" id="ARBA00022737"/>
    </source>
</evidence>
<dbReference type="NCBIfam" id="TIGR01643">
    <property type="entry name" value="YD_repeat_2x"/>
    <property type="match status" value="1"/>
</dbReference>
<comment type="caution">
    <text evidence="6">The sequence shown here is derived from an EMBL/GenBank/DDBJ whole genome shotgun (WGS) entry which is preliminary data.</text>
</comment>
<feature type="chain" id="PRO_5017813391" description="Type IV secretion protein Rhs" evidence="3">
    <location>
        <begin position="27"/>
        <end position="1173"/>
    </location>
</feature>
<feature type="signal peptide" evidence="3">
    <location>
        <begin position="1"/>
        <end position="26"/>
    </location>
</feature>